<proteinExistence type="predicted"/>
<dbReference type="EMBL" id="CAJNOR010001904">
    <property type="protein sequence ID" value="CAF1217659.1"/>
    <property type="molecule type" value="Genomic_DNA"/>
</dbReference>
<sequence>MTSLSKVIHDVEFQHYAYSPTGELGTRRLSSCVGIIIVFANRTVLIEHRSASELWDEGESFEPKDLFEDIVDDIIAMKQHHLNISCVLIIGGCSGNTQKQVQASLVKTREDFLNKNKHESNSSNDLLLQIYRATKVLDVCRSIEEKDEYRKNDQFIDVLITHGRNDSLYLVLRQCVHLFDENTEQKTAICCGYLQYELPVDHDLSMQQDGFSLAGAQFYVNKDILGQYEKEEKDYSIIHDTLMKFDENVRNLGAVSINTNAIGFIISINSMFNHLVTSLPPDQSWATQLKKVFNSIH</sequence>
<accession>A0A815EK12</accession>
<dbReference type="Proteomes" id="UP000663828">
    <property type="component" value="Unassembled WGS sequence"/>
</dbReference>
<dbReference type="OrthoDB" id="10265729at2759"/>
<evidence type="ECO:0000313" key="1">
    <source>
        <dbReference type="EMBL" id="CAF1217659.1"/>
    </source>
</evidence>
<protein>
    <submittedName>
        <fullName evidence="2">Uncharacterized protein</fullName>
    </submittedName>
</protein>
<gene>
    <name evidence="2" type="ORF">EDS130_LOCUS31145</name>
    <name evidence="1" type="ORF">XAT740_LOCUS24534</name>
</gene>
<keyword evidence="3" id="KW-1185">Reference proteome</keyword>
<organism evidence="2 4">
    <name type="scientific">Adineta ricciae</name>
    <name type="common">Rotifer</name>
    <dbReference type="NCBI Taxonomy" id="249248"/>
    <lineage>
        <taxon>Eukaryota</taxon>
        <taxon>Metazoa</taxon>
        <taxon>Spiralia</taxon>
        <taxon>Gnathifera</taxon>
        <taxon>Rotifera</taxon>
        <taxon>Eurotatoria</taxon>
        <taxon>Bdelloidea</taxon>
        <taxon>Adinetida</taxon>
        <taxon>Adinetidae</taxon>
        <taxon>Adineta</taxon>
    </lineage>
</organism>
<dbReference type="AlphaFoldDB" id="A0A815EK12"/>
<evidence type="ECO:0000313" key="4">
    <source>
        <dbReference type="Proteomes" id="UP000663852"/>
    </source>
</evidence>
<dbReference type="Proteomes" id="UP000663852">
    <property type="component" value="Unassembled WGS sequence"/>
</dbReference>
<reference evidence="2" key="1">
    <citation type="submission" date="2021-02" db="EMBL/GenBank/DDBJ databases">
        <authorList>
            <person name="Nowell W R."/>
        </authorList>
    </citation>
    <scope>NUCLEOTIDE SEQUENCE</scope>
</reference>
<name>A0A815EK12_ADIRI</name>
<evidence type="ECO:0000313" key="2">
    <source>
        <dbReference type="EMBL" id="CAF1311060.1"/>
    </source>
</evidence>
<evidence type="ECO:0000313" key="3">
    <source>
        <dbReference type="Proteomes" id="UP000663828"/>
    </source>
</evidence>
<dbReference type="EMBL" id="CAJNOJ010000225">
    <property type="protein sequence ID" value="CAF1311060.1"/>
    <property type="molecule type" value="Genomic_DNA"/>
</dbReference>
<comment type="caution">
    <text evidence="2">The sequence shown here is derived from an EMBL/GenBank/DDBJ whole genome shotgun (WGS) entry which is preliminary data.</text>
</comment>